<dbReference type="CDD" id="cd00322">
    <property type="entry name" value="FNR_like"/>
    <property type="match status" value="1"/>
</dbReference>
<dbReference type="AlphaFoldDB" id="A0A2M7V3H1"/>
<evidence type="ECO:0000259" key="2">
    <source>
        <dbReference type="PROSITE" id="PS51384"/>
    </source>
</evidence>
<feature type="transmembrane region" description="Helical" evidence="1">
    <location>
        <begin position="223"/>
        <end position="241"/>
    </location>
</feature>
<dbReference type="InterPro" id="IPR017938">
    <property type="entry name" value="Riboflavin_synthase-like_b-brl"/>
</dbReference>
<dbReference type="PROSITE" id="PS51384">
    <property type="entry name" value="FAD_FR"/>
    <property type="match status" value="1"/>
</dbReference>
<feature type="transmembrane region" description="Helical" evidence="1">
    <location>
        <begin position="18"/>
        <end position="38"/>
    </location>
</feature>
<accession>A0A2M7V3H1</accession>
<keyword evidence="1" id="KW-0472">Membrane</keyword>
<dbReference type="Gene3D" id="3.40.50.80">
    <property type="entry name" value="Nucleotide-binding domain of ferredoxin-NADP reductase (FNR) module"/>
    <property type="match status" value="1"/>
</dbReference>
<feature type="domain" description="FAD-binding FR-type" evidence="2">
    <location>
        <begin position="267"/>
        <end position="370"/>
    </location>
</feature>
<dbReference type="InterPro" id="IPR017927">
    <property type="entry name" value="FAD-bd_FR_type"/>
</dbReference>
<dbReference type="EMBL" id="PFPI01000037">
    <property type="protein sequence ID" value="PIZ93021.1"/>
    <property type="molecule type" value="Genomic_DNA"/>
</dbReference>
<proteinExistence type="predicted"/>
<dbReference type="SUPFAM" id="SSF52343">
    <property type="entry name" value="Ferredoxin reductase-like, C-terminal NADP-linked domain"/>
    <property type="match status" value="1"/>
</dbReference>
<dbReference type="SUPFAM" id="SSF63380">
    <property type="entry name" value="Riboflavin synthase domain-like"/>
    <property type="match status" value="1"/>
</dbReference>
<dbReference type="Pfam" id="PF00175">
    <property type="entry name" value="NAD_binding_1"/>
    <property type="match status" value="1"/>
</dbReference>
<name>A0A2M7V3H1_9BACT</name>
<feature type="transmembrane region" description="Helical" evidence="1">
    <location>
        <begin position="143"/>
        <end position="162"/>
    </location>
</feature>
<feature type="transmembrane region" description="Helical" evidence="1">
    <location>
        <begin position="247"/>
        <end position="264"/>
    </location>
</feature>
<dbReference type="Gene3D" id="2.40.30.10">
    <property type="entry name" value="Translation factors"/>
    <property type="match status" value="1"/>
</dbReference>
<reference evidence="4" key="1">
    <citation type="submission" date="2017-09" db="EMBL/GenBank/DDBJ databases">
        <title>Depth-based differentiation of microbial function through sediment-hosted aquifers and enrichment of novel symbionts in the deep terrestrial subsurface.</title>
        <authorList>
            <person name="Probst A.J."/>
            <person name="Ladd B."/>
            <person name="Jarett J.K."/>
            <person name="Geller-Mcgrath D.E."/>
            <person name="Sieber C.M.K."/>
            <person name="Emerson J.B."/>
            <person name="Anantharaman K."/>
            <person name="Thomas B.C."/>
            <person name="Malmstrom R."/>
            <person name="Stieglmeier M."/>
            <person name="Klingl A."/>
            <person name="Woyke T."/>
            <person name="Ryan C.M."/>
            <person name="Banfield J.F."/>
        </authorList>
    </citation>
    <scope>NUCLEOTIDE SEQUENCE [LARGE SCALE GENOMIC DNA]</scope>
</reference>
<comment type="caution">
    <text evidence="3">The sequence shown here is derived from an EMBL/GenBank/DDBJ whole genome shotgun (WGS) entry which is preliminary data.</text>
</comment>
<gene>
    <name evidence="3" type="ORF">COX83_02945</name>
</gene>
<dbReference type="PANTHER" id="PTHR47354:SF5">
    <property type="entry name" value="PROTEIN RFBI"/>
    <property type="match status" value="1"/>
</dbReference>
<organism evidence="3 4">
    <name type="scientific">Candidatus Magasanikbacteria bacterium CG_4_10_14_0_2_um_filter_41_31</name>
    <dbReference type="NCBI Taxonomy" id="1974639"/>
    <lineage>
        <taxon>Bacteria</taxon>
        <taxon>Candidatus Magasanikiibacteriota</taxon>
    </lineage>
</organism>
<dbReference type="InterPro" id="IPR001433">
    <property type="entry name" value="OxRdtase_FAD/NAD-bd"/>
</dbReference>
<dbReference type="GO" id="GO:0016020">
    <property type="term" value="C:membrane"/>
    <property type="evidence" value="ECO:0007669"/>
    <property type="project" value="InterPro"/>
</dbReference>
<protein>
    <recommendedName>
        <fullName evidence="2">FAD-binding FR-type domain-containing protein</fullName>
    </recommendedName>
</protein>
<sequence length="505" mass="56273">MIRFIDNILDHITMYRLVLYYLVALLFVSFVFGFFGIMPNDPTTLAFSTFLITLVCWVTNWIFARVYKAQTNVESVYITALILALIITPVAATNVAGVGFLIFASVWAMASKYIFAIGNKHIFNPVAFAVALTSFVLNQPATWWIGGNLALLPLVLVGGLLMVRKIQRFDLVMSFFVVALITIGLTSPPGMIGMSLSQTVLHSSLFFLAFVMLTEPLTTPPTALLRIVYGAIVGFFFAPNVHIGSLYLTPEIALLVGNVYSYIVSPKGRHMLTLVRVDTVAKGIYDFIFTSNRALSFRPGQYLEWTLGHRYADDRGNRRYFTIASSPDEPEIHLGVKFYEPASTFKRALALMKEGDTISASHLAGGFVMPKNPDKKLVFIAGGIGVTPFRSMIQHLLDTKEDRSIVMMYANKTLADVAYKDVFDRAQKELGIKTVYTLSGEKRSVPGMVNGRIDATLIALEIPDYRDRTFYISGPQTMVDIFQDTLTDMGVSRFKIKSDFFPGFV</sequence>
<evidence type="ECO:0000256" key="1">
    <source>
        <dbReference type="SAM" id="Phobius"/>
    </source>
</evidence>
<dbReference type="GO" id="GO:0016491">
    <property type="term" value="F:oxidoreductase activity"/>
    <property type="evidence" value="ECO:0007669"/>
    <property type="project" value="InterPro"/>
</dbReference>
<feature type="transmembrane region" description="Helical" evidence="1">
    <location>
        <begin position="169"/>
        <end position="186"/>
    </location>
</feature>
<feature type="transmembrane region" description="Helical" evidence="1">
    <location>
        <begin position="44"/>
        <end position="63"/>
    </location>
</feature>
<evidence type="ECO:0000313" key="3">
    <source>
        <dbReference type="EMBL" id="PIZ93021.1"/>
    </source>
</evidence>
<keyword evidence="1" id="KW-0812">Transmembrane</keyword>
<dbReference type="Proteomes" id="UP000230078">
    <property type="component" value="Unassembled WGS sequence"/>
</dbReference>
<dbReference type="InterPro" id="IPR039261">
    <property type="entry name" value="FNR_nucleotide-bd"/>
</dbReference>
<keyword evidence="1" id="KW-1133">Transmembrane helix</keyword>
<dbReference type="GO" id="GO:0055085">
    <property type="term" value="P:transmembrane transport"/>
    <property type="evidence" value="ECO:0007669"/>
    <property type="project" value="InterPro"/>
</dbReference>
<evidence type="ECO:0000313" key="4">
    <source>
        <dbReference type="Proteomes" id="UP000230078"/>
    </source>
</evidence>
<dbReference type="PANTHER" id="PTHR47354">
    <property type="entry name" value="NADH OXIDOREDUCTASE HCR"/>
    <property type="match status" value="1"/>
</dbReference>
<feature type="transmembrane region" description="Helical" evidence="1">
    <location>
        <begin position="75"/>
        <end position="92"/>
    </location>
</feature>
<dbReference type="InterPro" id="IPR050415">
    <property type="entry name" value="MRET"/>
</dbReference>
<dbReference type="PRINTS" id="PR00410">
    <property type="entry name" value="PHEHYDRXLASE"/>
</dbReference>